<keyword evidence="2" id="KW-1185">Reference proteome</keyword>
<accession>A0ABV1VZ48</accession>
<organism evidence="1 2">
    <name type="scientific">Streptomyces carpinensis</name>
    <dbReference type="NCBI Taxonomy" id="66369"/>
    <lineage>
        <taxon>Bacteria</taxon>
        <taxon>Bacillati</taxon>
        <taxon>Actinomycetota</taxon>
        <taxon>Actinomycetes</taxon>
        <taxon>Kitasatosporales</taxon>
        <taxon>Streptomycetaceae</taxon>
        <taxon>Streptomyces</taxon>
    </lineage>
</organism>
<evidence type="ECO:0000313" key="1">
    <source>
        <dbReference type="EMBL" id="MER6977213.1"/>
    </source>
</evidence>
<gene>
    <name evidence="1" type="ORF">ABT317_09325</name>
</gene>
<name>A0ABV1VZ48_9ACTN</name>
<reference evidence="1 2" key="1">
    <citation type="submission" date="2024-06" db="EMBL/GenBank/DDBJ databases">
        <title>The Natural Products Discovery Center: Release of the First 8490 Sequenced Strains for Exploring Actinobacteria Biosynthetic Diversity.</title>
        <authorList>
            <person name="Kalkreuter E."/>
            <person name="Kautsar S.A."/>
            <person name="Yang D."/>
            <person name="Bader C.D."/>
            <person name="Teijaro C.N."/>
            <person name="Fluegel L."/>
            <person name="Davis C.M."/>
            <person name="Simpson J.R."/>
            <person name="Lauterbach L."/>
            <person name="Steele A.D."/>
            <person name="Gui C."/>
            <person name="Meng S."/>
            <person name="Li G."/>
            <person name="Viehrig K."/>
            <person name="Ye F."/>
            <person name="Su P."/>
            <person name="Kiefer A.F."/>
            <person name="Nichols A."/>
            <person name="Cepeda A.J."/>
            <person name="Yan W."/>
            <person name="Fan B."/>
            <person name="Jiang Y."/>
            <person name="Adhikari A."/>
            <person name="Zheng C.-J."/>
            <person name="Schuster L."/>
            <person name="Cowan T.M."/>
            <person name="Smanski M.J."/>
            <person name="Chevrette M.G."/>
            <person name="De Carvalho L.P.S."/>
            <person name="Shen B."/>
        </authorList>
    </citation>
    <scope>NUCLEOTIDE SEQUENCE [LARGE SCALE GENOMIC DNA]</scope>
    <source>
        <strain evidence="1 2">NPDC000634</strain>
    </source>
</reference>
<comment type="caution">
    <text evidence="1">The sequence shown here is derived from an EMBL/GenBank/DDBJ whole genome shotgun (WGS) entry which is preliminary data.</text>
</comment>
<dbReference type="Proteomes" id="UP001458415">
    <property type="component" value="Unassembled WGS sequence"/>
</dbReference>
<proteinExistence type="predicted"/>
<sequence length="312" mass="32005">MVGYLHAESAGVTFLQWKTDGAGALDGTIDGAAVSGSPPNSAVTTNAGSLTGQLDGRSVSLQVSFHTDYGSLSGDTLTLNVRQSDGSIRPIIYRRASPSDYNQALTTLRTAVAGANRRAGHDQQTAQEIKSLTDDYNTVGSDKGTLNGDLSTLASDVSTAGNDLKTAHDDEKKVLAESSSGTTDVCVDANGVDVDANGVSVDANGVSTDLVTVTNDLSALRKAVSSLQSSLQAVRTDVPTYNGGDGNPDLTEAKKAITDAQSFTTGLVTQVNSDIDQVNAHVADAYSYSAATSKAGQCGSASSAPTPIEHIK</sequence>
<dbReference type="EMBL" id="JBEPCU010000102">
    <property type="protein sequence ID" value="MER6977213.1"/>
    <property type="molecule type" value="Genomic_DNA"/>
</dbReference>
<protein>
    <submittedName>
        <fullName evidence="1">Uncharacterized protein</fullName>
    </submittedName>
</protein>
<evidence type="ECO:0000313" key="2">
    <source>
        <dbReference type="Proteomes" id="UP001458415"/>
    </source>
</evidence>